<feature type="compositionally biased region" description="Polar residues" evidence="1">
    <location>
        <begin position="10"/>
        <end position="22"/>
    </location>
</feature>
<evidence type="ECO:0000256" key="1">
    <source>
        <dbReference type="SAM" id="MobiDB-lite"/>
    </source>
</evidence>
<gene>
    <name evidence="2" type="ORF">M431DRAFT_204782</name>
</gene>
<feature type="compositionally biased region" description="Basic residues" evidence="1">
    <location>
        <begin position="115"/>
        <end position="128"/>
    </location>
</feature>
<accession>A0A2T4AVZ7</accession>
<dbReference type="GeneID" id="36621936"/>
<dbReference type="Proteomes" id="UP000241690">
    <property type="component" value="Unassembled WGS sequence"/>
</dbReference>
<evidence type="ECO:0000313" key="3">
    <source>
        <dbReference type="Proteomes" id="UP000241690"/>
    </source>
</evidence>
<proteinExistence type="predicted"/>
<feature type="compositionally biased region" description="Polar residues" evidence="1">
    <location>
        <begin position="103"/>
        <end position="114"/>
    </location>
</feature>
<dbReference type="RefSeq" id="XP_024780825.1">
    <property type="nucleotide sequence ID" value="XM_024913375.1"/>
</dbReference>
<dbReference type="AlphaFoldDB" id="A0A2T4AVZ7"/>
<keyword evidence="3" id="KW-1185">Reference proteome</keyword>
<organism evidence="2 3">
    <name type="scientific">Trichoderma harzianum CBS 226.95</name>
    <dbReference type="NCBI Taxonomy" id="983964"/>
    <lineage>
        <taxon>Eukaryota</taxon>
        <taxon>Fungi</taxon>
        <taxon>Dikarya</taxon>
        <taxon>Ascomycota</taxon>
        <taxon>Pezizomycotina</taxon>
        <taxon>Sordariomycetes</taxon>
        <taxon>Hypocreomycetidae</taxon>
        <taxon>Hypocreales</taxon>
        <taxon>Hypocreaceae</taxon>
        <taxon>Trichoderma</taxon>
    </lineage>
</organism>
<evidence type="ECO:0000313" key="2">
    <source>
        <dbReference type="EMBL" id="PTB61148.1"/>
    </source>
</evidence>
<feature type="region of interest" description="Disordered" evidence="1">
    <location>
        <begin position="103"/>
        <end position="133"/>
    </location>
</feature>
<sequence length="153" mass="18111">MVLPRHQATLRLQSPSPSPRHTNAASLFSQSVIFPSCSYYFLYTSNTNNKQEMSTRPRQSRPCWSVTYVTTLREQGNKSKYRPVPIHEAQRVFRTVAKIASGSKTAPRYNSQKKQSYRQRKRHSKRNSRQSQQKYPMVMLGYVTIRIWPWRWQ</sequence>
<feature type="region of interest" description="Disordered" evidence="1">
    <location>
        <begin position="1"/>
        <end position="22"/>
    </location>
</feature>
<dbReference type="EMBL" id="KZ679675">
    <property type="protein sequence ID" value="PTB61148.1"/>
    <property type="molecule type" value="Genomic_DNA"/>
</dbReference>
<reference evidence="2 3" key="1">
    <citation type="submission" date="2016-07" db="EMBL/GenBank/DDBJ databases">
        <title>Multiple horizontal gene transfer events from other fungi enriched the ability of initially mycotrophic Trichoderma (Ascomycota) to feed on dead plant biomass.</title>
        <authorList>
            <consortium name="DOE Joint Genome Institute"/>
            <person name="Aerts A."/>
            <person name="Atanasova L."/>
            <person name="Chenthamara K."/>
            <person name="Zhang J."/>
            <person name="Grujic M."/>
            <person name="Henrissat B."/>
            <person name="Kuo A."/>
            <person name="Salamov A."/>
            <person name="Lipzen A."/>
            <person name="Labutti K."/>
            <person name="Barry K."/>
            <person name="Miao Y."/>
            <person name="Rahimi M.J."/>
            <person name="Shen Q."/>
            <person name="Grigoriev I.V."/>
            <person name="Kubicek C.P."/>
            <person name="Druzhinina I.S."/>
        </authorList>
    </citation>
    <scope>NUCLEOTIDE SEQUENCE [LARGE SCALE GENOMIC DNA]</scope>
    <source>
        <strain evidence="2 3">CBS 226.95</strain>
    </source>
</reference>
<name>A0A2T4AVZ7_TRIHA</name>
<protein>
    <submittedName>
        <fullName evidence="2">Uncharacterized protein</fullName>
    </submittedName>
</protein>